<dbReference type="SUPFAM" id="SSF52172">
    <property type="entry name" value="CheY-like"/>
    <property type="match status" value="1"/>
</dbReference>
<dbReference type="HOGENOM" id="CLU_939035_0_0_7"/>
<dbReference type="InterPro" id="IPR011006">
    <property type="entry name" value="CheY-like_superfamily"/>
</dbReference>
<dbReference type="InterPro" id="IPR001789">
    <property type="entry name" value="Sig_transdc_resp-reg_receiver"/>
</dbReference>
<dbReference type="KEGG" id="hms:HMU13510"/>
<evidence type="ECO:0000313" key="3">
    <source>
        <dbReference type="EMBL" id="CBG40605.1"/>
    </source>
</evidence>
<dbReference type="PROSITE" id="PS50110">
    <property type="entry name" value="RESPONSE_REGULATORY"/>
    <property type="match status" value="1"/>
</dbReference>
<evidence type="ECO:0000256" key="1">
    <source>
        <dbReference type="PROSITE-ProRule" id="PRU00169"/>
    </source>
</evidence>
<feature type="domain" description="Response regulatory" evidence="2">
    <location>
        <begin position="2"/>
        <end position="109"/>
    </location>
</feature>
<dbReference type="CDD" id="cd00156">
    <property type="entry name" value="REC"/>
    <property type="match status" value="1"/>
</dbReference>
<reference evidence="3 4" key="1">
    <citation type="journal article" date="2010" name="BMC Genomics">
        <title>Comparative genomics and proteomics of Helicobacter mustelae, an ulcerogenic and carcinogenic gastric pathogen.</title>
        <authorList>
            <person name="O'Toole P.W."/>
            <person name="Snelling W.J."/>
            <person name="Canchaya C."/>
            <person name="Forde B.M."/>
            <person name="Hardie K.R."/>
            <person name="Josenhans C."/>
            <person name="Graham R.L.J."/>
            <person name="McMullan G."/>
            <person name="Parkhill J."/>
            <person name="Belda E."/>
            <person name="Bentley S.D."/>
        </authorList>
    </citation>
    <scope>NUCLEOTIDE SEQUENCE [LARGE SCALE GENOMIC DNA]</scope>
    <source>
        <strain evidence="4">ATCC 43772 / LMG 18044 / NCTC 12198 / 12198</strain>
    </source>
</reference>
<dbReference type="RefSeq" id="WP_013023672.1">
    <property type="nucleotide sequence ID" value="NC_013949.1"/>
</dbReference>
<sequence>MKVLIIENETYLAQSIASRLGGLSYMCTIAPSLENFTTVDADVILLSYSACGDDCEMFIKNHAQRAVIIMLVAYISDDSIIKPINAGAKDYILKPFMIDELIRKINHYINHRALLTKIAFYDSYFNFVEGELNTPSLPHYRPPFIIKSNSQRSADIYAMKYAREHKSTFQILSFADEGWRQMLKLPTDRKKCYYLTNFEYLKKHEAKEFLKNMSKYNVIVSVISDDEISFSQIVDITHISNQQDLGGEILSIKEYEKVMITKFEGRYSDIELAKKLGISRKSLWEKRKKYEITRKK</sequence>
<dbReference type="eggNOG" id="COG2204">
    <property type="taxonomic scope" value="Bacteria"/>
</dbReference>
<accession>D3UJD0</accession>
<dbReference type="InterPro" id="IPR014483">
    <property type="entry name" value="Sig_transdc_resp-reg_prd"/>
</dbReference>
<dbReference type="Gene3D" id="3.40.50.2300">
    <property type="match status" value="1"/>
</dbReference>
<dbReference type="PIRSF" id="PIRSF016788">
    <property type="entry name" value="RR_Fis"/>
    <property type="match status" value="1"/>
</dbReference>
<dbReference type="STRING" id="679897.HMU13510"/>
<dbReference type="AlphaFoldDB" id="D3UJD0"/>
<keyword evidence="4" id="KW-1185">Reference proteome</keyword>
<dbReference type="SMART" id="SM00448">
    <property type="entry name" value="REC"/>
    <property type="match status" value="1"/>
</dbReference>
<organism evidence="3 4">
    <name type="scientific">Helicobacter mustelae (strain ATCC 43772 / CCUG 25715 / CIP 103759 / LMG 18044 / NCTC 12198 / R85-136P)</name>
    <name type="common">Campylobacter mustelae</name>
    <dbReference type="NCBI Taxonomy" id="679897"/>
    <lineage>
        <taxon>Bacteria</taxon>
        <taxon>Pseudomonadati</taxon>
        <taxon>Campylobacterota</taxon>
        <taxon>Epsilonproteobacteria</taxon>
        <taxon>Campylobacterales</taxon>
        <taxon>Helicobacteraceae</taxon>
        <taxon>Helicobacter</taxon>
    </lineage>
</organism>
<name>D3UJD0_HELM1</name>
<protein>
    <submittedName>
        <fullName evidence="3">Possible two-component regulator</fullName>
    </submittedName>
</protein>
<evidence type="ECO:0000259" key="2">
    <source>
        <dbReference type="PROSITE" id="PS50110"/>
    </source>
</evidence>
<comment type="caution">
    <text evidence="1">Lacks conserved residue(s) required for the propagation of feature annotation.</text>
</comment>
<dbReference type="EMBL" id="FN555004">
    <property type="protein sequence ID" value="CBG40605.1"/>
    <property type="molecule type" value="Genomic_DNA"/>
</dbReference>
<dbReference type="Proteomes" id="UP000001522">
    <property type="component" value="Chromosome"/>
</dbReference>
<evidence type="ECO:0000313" key="4">
    <source>
        <dbReference type="Proteomes" id="UP000001522"/>
    </source>
</evidence>
<dbReference type="GO" id="GO:0000160">
    <property type="term" value="P:phosphorelay signal transduction system"/>
    <property type="evidence" value="ECO:0007669"/>
    <property type="project" value="InterPro"/>
</dbReference>
<proteinExistence type="predicted"/>
<gene>
    <name evidence="3" type="ordered locus">HMU13510</name>
</gene>